<keyword evidence="4" id="KW-0732">Signal</keyword>
<evidence type="ECO:0000256" key="3">
    <source>
        <dbReference type="ARBA" id="ARBA00023002"/>
    </source>
</evidence>
<dbReference type="PANTHER" id="PTHR46865">
    <property type="entry name" value="OXIDOREDUCTASE-RELATED"/>
    <property type="match status" value="1"/>
</dbReference>
<dbReference type="GO" id="GO:0071949">
    <property type="term" value="F:FAD binding"/>
    <property type="evidence" value="ECO:0007669"/>
    <property type="project" value="InterPro"/>
</dbReference>
<sequence>MSGLNVLIIGAGVCGPALACLLRRSSPRHKITVVERWPTLRAAGQQIDLNENGLRILKRMGLLEVIKSKCVEEAGVEVFDSKGKSAGRFGVTPAGETKRGLTCEYEIMRGDVVQVLYDASLEQDAKAREEAAGGEGGLTYAFDKTVTNLVQDDHGANVTFSDGQAERFDLVVAADGLGSRTRKAVFGREASDAAFSSIGVHAAYFSIPRVEGEDNLAKAYSAPGRRIVMTRTSGRPITQVILFTMSDDTGSLKACYKQPIEKQKQAFAEKFKGAGWETERLLAGMATCEDFWSSEVAQIKMDRLHTGRVVLLGDAGYCPSPFTGMGTECCLIGAYVLAGELAERAGRSNSSNSDVVAGALQAYEEKMRAPVRDLQKLPGMSTGLFFPSSRIGVWLLRNLIWAWLLKDPT</sequence>
<evidence type="ECO:0000256" key="2">
    <source>
        <dbReference type="ARBA" id="ARBA00022827"/>
    </source>
</evidence>
<dbReference type="SUPFAM" id="SSF51905">
    <property type="entry name" value="FAD/NAD(P)-binding domain"/>
    <property type="match status" value="1"/>
</dbReference>
<protein>
    <recommendedName>
        <fullName evidence="5">FAD-binding domain-containing protein</fullName>
    </recommendedName>
</protein>
<evidence type="ECO:0000313" key="6">
    <source>
        <dbReference type="EMBL" id="KAF3764473.1"/>
    </source>
</evidence>
<evidence type="ECO:0000256" key="4">
    <source>
        <dbReference type="SAM" id="SignalP"/>
    </source>
</evidence>
<evidence type="ECO:0000259" key="5">
    <source>
        <dbReference type="Pfam" id="PF01494"/>
    </source>
</evidence>
<evidence type="ECO:0000256" key="1">
    <source>
        <dbReference type="ARBA" id="ARBA00022630"/>
    </source>
</evidence>
<dbReference type="InterPro" id="IPR036188">
    <property type="entry name" value="FAD/NAD-bd_sf"/>
</dbReference>
<dbReference type="OrthoDB" id="655030at2759"/>
<feature type="signal peptide" evidence="4">
    <location>
        <begin position="1"/>
        <end position="19"/>
    </location>
</feature>
<name>A0A9P4Y0L0_CRYP1</name>
<dbReference type="GeneID" id="63841903"/>
<keyword evidence="2" id="KW-0274">FAD</keyword>
<dbReference type="Gene3D" id="3.50.50.60">
    <property type="entry name" value="FAD/NAD(P)-binding domain"/>
    <property type="match status" value="1"/>
</dbReference>
<dbReference type="RefSeq" id="XP_040775434.1">
    <property type="nucleotide sequence ID" value="XM_040924774.1"/>
</dbReference>
<keyword evidence="7" id="KW-1185">Reference proteome</keyword>
<dbReference type="GO" id="GO:0016491">
    <property type="term" value="F:oxidoreductase activity"/>
    <property type="evidence" value="ECO:0007669"/>
    <property type="project" value="UniProtKB-KW"/>
</dbReference>
<dbReference type="InterPro" id="IPR002938">
    <property type="entry name" value="FAD-bd"/>
</dbReference>
<accession>A0A9P4Y0L0</accession>
<dbReference type="InterPro" id="IPR051704">
    <property type="entry name" value="FAD_aromatic-hydroxylase"/>
</dbReference>
<keyword evidence="1" id="KW-0285">Flavoprotein</keyword>
<reference evidence="6" key="1">
    <citation type="journal article" date="2020" name="Phytopathology">
        <title>Genome sequence of the chestnut blight fungus Cryphonectria parasitica EP155: A fundamental resource for an archetypical invasive plant pathogen.</title>
        <authorList>
            <person name="Crouch J.A."/>
            <person name="Dawe A."/>
            <person name="Aerts A."/>
            <person name="Barry K."/>
            <person name="Churchill A.C.L."/>
            <person name="Grimwood J."/>
            <person name="Hillman B."/>
            <person name="Milgroom M.G."/>
            <person name="Pangilinan J."/>
            <person name="Smith M."/>
            <person name="Salamov A."/>
            <person name="Schmutz J."/>
            <person name="Yadav J."/>
            <person name="Grigoriev I.V."/>
            <person name="Nuss D."/>
        </authorList>
    </citation>
    <scope>NUCLEOTIDE SEQUENCE</scope>
    <source>
        <strain evidence="6">EP155</strain>
    </source>
</reference>
<proteinExistence type="predicted"/>
<dbReference type="PANTHER" id="PTHR46865:SF7">
    <property type="entry name" value="MONOOXYGENASE, PUTATIVE (AFU_ORTHOLOGUE AFUA_8G07040)-RELATED"/>
    <property type="match status" value="1"/>
</dbReference>
<dbReference type="EMBL" id="MU032348">
    <property type="protein sequence ID" value="KAF3764473.1"/>
    <property type="molecule type" value="Genomic_DNA"/>
</dbReference>
<dbReference type="Pfam" id="PF01494">
    <property type="entry name" value="FAD_binding_3"/>
    <property type="match status" value="1"/>
</dbReference>
<organism evidence="6 7">
    <name type="scientific">Cryphonectria parasitica (strain ATCC 38755 / EP155)</name>
    <dbReference type="NCBI Taxonomy" id="660469"/>
    <lineage>
        <taxon>Eukaryota</taxon>
        <taxon>Fungi</taxon>
        <taxon>Dikarya</taxon>
        <taxon>Ascomycota</taxon>
        <taxon>Pezizomycotina</taxon>
        <taxon>Sordariomycetes</taxon>
        <taxon>Sordariomycetidae</taxon>
        <taxon>Diaporthales</taxon>
        <taxon>Cryphonectriaceae</taxon>
        <taxon>Cryphonectria-Endothia species complex</taxon>
        <taxon>Cryphonectria</taxon>
    </lineage>
</organism>
<dbReference type="PRINTS" id="PR00420">
    <property type="entry name" value="RNGMNOXGNASE"/>
</dbReference>
<evidence type="ECO:0000313" key="7">
    <source>
        <dbReference type="Proteomes" id="UP000803844"/>
    </source>
</evidence>
<gene>
    <name evidence="6" type="ORF">M406DRAFT_62361</name>
</gene>
<dbReference type="AlphaFoldDB" id="A0A9P4Y0L0"/>
<keyword evidence="3" id="KW-0560">Oxidoreductase</keyword>
<dbReference type="Proteomes" id="UP000803844">
    <property type="component" value="Unassembled WGS sequence"/>
</dbReference>
<comment type="caution">
    <text evidence="6">The sequence shown here is derived from an EMBL/GenBank/DDBJ whole genome shotgun (WGS) entry which is preliminary data.</text>
</comment>
<feature type="domain" description="FAD-binding" evidence="5">
    <location>
        <begin position="5"/>
        <end position="344"/>
    </location>
</feature>
<feature type="chain" id="PRO_5040278412" description="FAD-binding domain-containing protein" evidence="4">
    <location>
        <begin position="20"/>
        <end position="409"/>
    </location>
</feature>